<keyword evidence="2" id="KW-1133">Transmembrane helix</keyword>
<dbReference type="EMBL" id="BAABGT010000036">
    <property type="protein sequence ID" value="GAA4547407.1"/>
    <property type="molecule type" value="Genomic_DNA"/>
</dbReference>
<keyword evidence="2" id="KW-0472">Membrane</keyword>
<feature type="domain" description="2TM" evidence="3">
    <location>
        <begin position="25"/>
        <end position="94"/>
    </location>
</feature>
<dbReference type="InterPro" id="IPR025698">
    <property type="entry name" value="2TM_dom"/>
</dbReference>
<accession>A0ABP8RSM2</accession>
<keyword evidence="5" id="KW-1185">Reference proteome</keyword>
<proteinExistence type="predicted"/>
<name>A0ABP8RSM2_9PSEU</name>
<evidence type="ECO:0000313" key="4">
    <source>
        <dbReference type="EMBL" id="GAA4547407.1"/>
    </source>
</evidence>
<dbReference type="Proteomes" id="UP001501598">
    <property type="component" value="Unassembled WGS sequence"/>
</dbReference>
<organism evidence="4 5">
    <name type="scientific">Pseudonocardia xishanensis</name>
    <dbReference type="NCBI Taxonomy" id="630995"/>
    <lineage>
        <taxon>Bacteria</taxon>
        <taxon>Bacillati</taxon>
        <taxon>Actinomycetota</taxon>
        <taxon>Actinomycetes</taxon>
        <taxon>Pseudonocardiales</taxon>
        <taxon>Pseudonocardiaceae</taxon>
        <taxon>Pseudonocardia</taxon>
    </lineage>
</organism>
<feature type="transmembrane region" description="Helical" evidence="2">
    <location>
        <begin position="37"/>
        <end position="57"/>
    </location>
</feature>
<feature type="region of interest" description="Disordered" evidence="1">
    <location>
        <begin position="1"/>
        <end position="23"/>
    </location>
</feature>
<keyword evidence="2" id="KW-0812">Transmembrane</keyword>
<dbReference type="Pfam" id="PF13239">
    <property type="entry name" value="2TM"/>
    <property type="match status" value="1"/>
</dbReference>
<sequence length="104" mass="11978">MSIDDRESTGQDTGQGTDRDAALREQARARIQRKRGFWTHFAIYVAMNAMFVLIWAWTGAPFFWPVIPLVLWGIGVGADAWDAFAGKSISEERMRREIDRMRRS</sequence>
<gene>
    <name evidence="4" type="ORF">GCM10023175_31640</name>
</gene>
<comment type="caution">
    <text evidence="4">The sequence shown here is derived from an EMBL/GenBank/DDBJ whole genome shotgun (WGS) entry which is preliminary data.</text>
</comment>
<evidence type="ECO:0000256" key="2">
    <source>
        <dbReference type="SAM" id="Phobius"/>
    </source>
</evidence>
<evidence type="ECO:0000313" key="5">
    <source>
        <dbReference type="Proteomes" id="UP001501598"/>
    </source>
</evidence>
<reference evidence="5" key="1">
    <citation type="journal article" date="2019" name="Int. J. Syst. Evol. Microbiol.">
        <title>The Global Catalogue of Microorganisms (GCM) 10K type strain sequencing project: providing services to taxonomists for standard genome sequencing and annotation.</title>
        <authorList>
            <consortium name="The Broad Institute Genomics Platform"/>
            <consortium name="The Broad Institute Genome Sequencing Center for Infectious Disease"/>
            <person name="Wu L."/>
            <person name="Ma J."/>
        </authorList>
    </citation>
    <scope>NUCLEOTIDE SEQUENCE [LARGE SCALE GENOMIC DNA]</scope>
    <source>
        <strain evidence="5">JCM 17906</strain>
    </source>
</reference>
<protein>
    <recommendedName>
        <fullName evidence="3">2TM domain-containing protein</fullName>
    </recommendedName>
</protein>
<evidence type="ECO:0000256" key="1">
    <source>
        <dbReference type="SAM" id="MobiDB-lite"/>
    </source>
</evidence>
<feature type="transmembrane region" description="Helical" evidence="2">
    <location>
        <begin position="63"/>
        <end position="85"/>
    </location>
</feature>
<dbReference type="RefSeq" id="WP_345418242.1">
    <property type="nucleotide sequence ID" value="NZ_BAABGT010000036.1"/>
</dbReference>
<evidence type="ECO:0000259" key="3">
    <source>
        <dbReference type="Pfam" id="PF13239"/>
    </source>
</evidence>